<name>A0A0B7KM04_BIOOC</name>
<proteinExistence type="predicted"/>
<organism evidence="2">
    <name type="scientific">Bionectria ochroleuca</name>
    <name type="common">Gliocladium roseum</name>
    <dbReference type="NCBI Taxonomy" id="29856"/>
    <lineage>
        <taxon>Eukaryota</taxon>
        <taxon>Fungi</taxon>
        <taxon>Dikarya</taxon>
        <taxon>Ascomycota</taxon>
        <taxon>Pezizomycotina</taxon>
        <taxon>Sordariomycetes</taxon>
        <taxon>Hypocreomycetidae</taxon>
        <taxon>Hypocreales</taxon>
        <taxon>Bionectriaceae</taxon>
        <taxon>Clonostachys</taxon>
    </lineage>
</organism>
<evidence type="ECO:0000256" key="1">
    <source>
        <dbReference type="SAM" id="MobiDB-lite"/>
    </source>
</evidence>
<protein>
    <submittedName>
        <fullName evidence="2">Uncharacterized protein</fullName>
    </submittedName>
</protein>
<evidence type="ECO:0000313" key="2">
    <source>
        <dbReference type="EMBL" id="CEO55860.1"/>
    </source>
</evidence>
<gene>
    <name evidence="2" type="ORF">BN869_000011918_1</name>
</gene>
<sequence length="111" mass="12918">MNPPNYSSQRELVCGLGQYKSYVVFIDTIMDFSRRALESDRTRRRGAHEYTSCERSNYKDILTLIAQGLRELVEYSNMNSKRTSRKKLDSSTISTEQHHAPRQSLRSALDR</sequence>
<accession>A0A0B7KM04</accession>
<dbReference type="EMBL" id="CDPU01000058">
    <property type="protein sequence ID" value="CEO55860.1"/>
    <property type="molecule type" value="Genomic_DNA"/>
</dbReference>
<feature type="region of interest" description="Disordered" evidence="1">
    <location>
        <begin position="77"/>
        <end position="111"/>
    </location>
</feature>
<dbReference type="AlphaFoldDB" id="A0A0B7KM04"/>
<reference evidence="2" key="1">
    <citation type="submission" date="2015-01" db="EMBL/GenBank/DDBJ databases">
        <authorList>
            <person name="Durling Mikael"/>
        </authorList>
    </citation>
    <scope>NUCLEOTIDE SEQUENCE</scope>
</reference>